<dbReference type="GeneID" id="127752057"/>
<name>A0A9C6XCC5_FRAOC</name>
<dbReference type="KEGG" id="foc:127752057"/>
<gene>
    <name evidence="3" type="primary">LOC127752057</name>
</gene>
<dbReference type="PANTHER" id="PTHR33236:SF5">
    <property type="entry name" value="CUB DOMAIN-CONTAINING PROTEIN"/>
    <property type="match status" value="1"/>
</dbReference>
<keyword evidence="2" id="KW-1185">Reference proteome</keyword>
<dbReference type="AlphaFoldDB" id="A0A9C6XCC5"/>
<protein>
    <submittedName>
        <fullName evidence="3">Uncharacterized protein LOC127752057</fullName>
    </submittedName>
</protein>
<feature type="chain" id="PRO_5039433516" evidence="1">
    <location>
        <begin position="24"/>
        <end position="153"/>
    </location>
</feature>
<evidence type="ECO:0000256" key="1">
    <source>
        <dbReference type="SAM" id="SignalP"/>
    </source>
</evidence>
<evidence type="ECO:0000313" key="3">
    <source>
        <dbReference type="RefSeq" id="XP_052132542.1"/>
    </source>
</evidence>
<reference evidence="3" key="1">
    <citation type="submission" date="2025-08" db="UniProtKB">
        <authorList>
            <consortium name="RefSeq"/>
        </authorList>
    </citation>
    <scope>IDENTIFICATION</scope>
    <source>
        <tissue evidence="3">Whole organism</tissue>
    </source>
</reference>
<feature type="signal peptide" evidence="1">
    <location>
        <begin position="1"/>
        <end position="23"/>
    </location>
</feature>
<keyword evidence="1" id="KW-0732">Signal</keyword>
<dbReference type="PANTHER" id="PTHR33236">
    <property type="entry name" value="INTRAFLAGELLAR TRANSPORT PROTEIN 122 FAMILY PROTEIN-RELATED"/>
    <property type="match status" value="1"/>
</dbReference>
<accession>A0A9C6XCC5</accession>
<proteinExistence type="predicted"/>
<dbReference type="OrthoDB" id="6344756at2759"/>
<sequence length="153" mass="15433">MSRLHFVALLVLGLLAVVVLASADRHERFFPLLGFGFGPPPRAVPNSPCVTQNGLNGTCSSRRNCAGVSGGVPAGDCARGLGVCCVVALSCGTTSNANFTYFTNPGYPATYAGGGRCTITINKCAGVDQVGAGRVGNPTGSGVRRGAARDSVG</sequence>
<organism evidence="2 3">
    <name type="scientific">Frankliniella occidentalis</name>
    <name type="common">Western flower thrips</name>
    <name type="synonym">Euthrips occidentalis</name>
    <dbReference type="NCBI Taxonomy" id="133901"/>
    <lineage>
        <taxon>Eukaryota</taxon>
        <taxon>Metazoa</taxon>
        <taxon>Ecdysozoa</taxon>
        <taxon>Arthropoda</taxon>
        <taxon>Hexapoda</taxon>
        <taxon>Insecta</taxon>
        <taxon>Pterygota</taxon>
        <taxon>Neoptera</taxon>
        <taxon>Paraneoptera</taxon>
        <taxon>Thysanoptera</taxon>
        <taxon>Terebrantia</taxon>
        <taxon>Thripoidea</taxon>
        <taxon>Thripidae</taxon>
        <taxon>Frankliniella</taxon>
    </lineage>
</organism>
<evidence type="ECO:0000313" key="2">
    <source>
        <dbReference type="Proteomes" id="UP000504606"/>
    </source>
</evidence>
<dbReference type="Proteomes" id="UP000504606">
    <property type="component" value="Unplaced"/>
</dbReference>
<dbReference type="RefSeq" id="XP_052132542.1">
    <property type="nucleotide sequence ID" value="XM_052276582.1"/>
</dbReference>